<dbReference type="PROSITE" id="PS00191">
    <property type="entry name" value="CYTOCHROME_B5_1"/>
    <property type="match status" value="1"/>
</dbReference>
<protein>
    <recommendedName>
        <fullName evidence="6">Cytochrome b5 heme-binding domain-containing protein</fullName>
    </recommendedName>
</protein>
<dbReference type="InterPro" id="IPR050668">
    <property type="entry name" value="Cytochrome_b5"/>
</dbReference>
<keyword evidence="1 5" id="KW-0349">Heme</keyword>
<dbReference type="Pfam" id="PF00173">
    <property type="entry name" value="Cyt-b5"/>
    <property type="match status" value="1"/>
</dbReference>
<evidence type="ECO:0000256" key="4">
    <source>
        <dbReference type="ARBA" id="ARBA00038168"/>
    </source>
</evidence>
<dbReference type="SMART" id="SM01117">
    <property type="entry name" value="Cyt-b5"/>
    <property type="match status" value="1"/>
</dbReference>
<evidence type="ECO:0000256" key="2">
    <source>
        <dbReference type="ARBA" id="ARBA00022723"/>
    </source>
</evidence>
<dbReference type="PROSITE" id="PS50255">
    <property type="entry name" value="CYTOCHROME_B5_2"/>
    <property type="match status" value="1"/>
</dbReference>
<feature type="domain" description="Cytochrome b5 heme-binding" evidence="6">
    <location>
        <begin position="46"/>
        <end position="126"/>
    </location>
</feature>
<dbReference type="SUPFAM" id="SSF55856">
    <property type="entry name" value="Cytochrome b5-like heme/steroid binding domain"/>
    <property type="match status" value="1"/>
</dbReference>
<dbReference type="Gene3D" id="3.10.120.10">
    <property type="entry name" value="Cytochrome b5-like heme/steroid binding domain"/>
    <property type="match status" value="1"/>
</dbReference>
<dbReference type="GO" id="GO:0046872">
    <property type="term" value="F:metal ion binding"/>
    <property type="evidence" value="ECO:0007669"/>
    <property type="project" value="UniProtKB-UniRule"/>
</dbReference>
<gene>
    <name evidence="7" type="ORF">CCAE0312_LOCUS249</name>
</gene>
<keyword evidence="3 5" id="KW-0408">Iron</keyword>
<organism evidence="7">
    <name type="scientific">Compsopogon caeruleus</name>
    <dbReference type="NCBI Taxonomy" id="31354"/>
    <lineage>
        <taxon>Eukaryota</taxon>
        <taxon>Rhodophyta</taxon>
        <taxon>Compsopogonophyceae</taxon>
        <taxon>Compsopogonales</taxon>
        <taxon>Compsopogonaceae</taxon>
        <taxon>Compsopogon</taxon>
    </lineage>
</organism>
<evidence type="ECO:0000256" key="1">
    <source>
        <dbReference type="ARBA" id="ARBA00022617"/>
    </source>
</evidence>
<dbReference type="InterPro" id="IPR036400">
    <property type="entry name" value="Cyt_B5-like_heme/steroid_sf"/>
</dbReference>
<evidence type="ECO:0000259" key="6">
    <source>
        <dbReference type="PROSITE" id="PS50255"/>
    </source>
</evidence>
<accession>A0A7S1X979</accession>
<dbReference type="InterPro" id="IPR018506">
    <property type="entry name" value="Cyt_B5_heme-BS"/>
</dbReference>
<reference evidence="7" key="1">
    <citation type="submission" date="2021-01" db="EMBL/GenBank/DDBJ databases">
        <authorList>
            <person name="Corre E."/>
            <person name="Pelletier E."/>
            <person name="Niang G."/>
            <person name="Scheremetjew M."/>
            <person name="Finn R."/>
            <person name="Kale V."/>
            <person name="Holt S."/>
            <person name="Cochrane G."/>
            <person name="Meng A."/>
            <person name="Brown T."/>
            <person name="Cohen L."/>
        </authorList>
    </citation>
    <scope>NUCLEOTIDE SEQUENCE</scope>
    <source>
        <strain evidence="7">SAG 36.94</strain>
    </source>
</reference>
<sequence>MALALVISVLVAVALILATAYWFRARGAGATQPPAITKKLPAVRLSEPIPRDEVHKHASPQDLWLILDGKVYDFTSYVDEHPGGDAILNDAGGDASEGFHGPQHSVGVANLVIANMSYPLFLSHLFFSISFQSPRTLPFL</sequence>
<dbReference type="InterPro" id="IPR001199">
    <property type="entry name" value="Cyt_B5-like_heme/steroid-bd"/>
</dbReference>
<comment type="similarity">
    <text evidence="4 5">Belongs to the cytochrome b5 family.</text>
</comment>
<dbReference type="AlphaFoldDB" id="A0A7S1X979"/>
<dbReference type="PANTHER" id="PTHR19359">
    <property type="entry name" value="CYTOCHROME B5"/>
    <property type="match status" value="1"/>
</dbReference>
<dbReference type="GO" id="GO:0016020">
    <property type="term" value="C:membrane"/>
    <property type="evidence" value="ECO:0007669"/>
    <property type="project" value="TreeGrafter"/>
</dbReference>
<keyword evidence="2 5" id="KW-0479">Metal-binding</keyword>
<proteinExistence type="inferred from homology"/>
<dbReference type="EMBL" id="HBGH01000486">
    <property type="protein sequence ID" value="CAD9221121.1"/>
    <property type="molecule type" value="Transcribed_RNA"/>
</dbReference>
<evidence type="ECO:0000256" key="5">
    <source>
        <dbReference type="RuleBase" id="RU362121"/>
    </source>
</evidence>
<name>A0A7S1X979_9RHOD</name>
<evidence type="ECO:0000313" key="7">
    <source>
        <dbReference type="EMBL" id="CAD9221121.1"/>
    </source>
</evidence>
<evidence type="ECO:0000256" key="3">
    <source>
        <dbReference type="ARBA" id="ARBA00023004"/>
    </source>
</evidence>
<dbReference type="GO" id="GO:0020037">
    <property type="term" value="F:heme binding"/>
    <property type="evidence" value="ECO:0007669"/>
    <property type="project" value="UniProtKB-UniRule"/>
</dbReference>
<dbReference type="PANTHER" id="PTHR19359:SF95">
    <property type="entry name" value="CYTOCHROME B5 TYPE B"/>
    <property type="match status" value="1"/>
</dbReference>